<dbReference type="Gene3D" id="1.10.238.10">
    <property type="entry name" value="EF-hand"/>
    <property type="match status" value="1"/>
</dbReference>
<keyword evidence="4" id="KW-0107">Calcium channel</keyword>
<dbReference type="AlphaFoldDB" id="A0A7S0KQ51"/>
<feature type="transmembrane region" description="Helical" evidence="14">
    <location>
        <begin position="57"/>
        <end position="80"/>
    </location>
</feature>
<keyword evidence="5 14" id="KW-0812">Transmembrane</keyword>
<keyword evidence="12" id="KW-0407">Ion channel</keyword>
<dbReference type="InterPro" id="IPR005821">
    <property type="entry name" value="Ion_trans_dom"/>
</dbReference>
<feature type="compositionally biased region" description="Basic and acidic residues" evidence="13">
    <location>
        <begin position="253"/>
        <end position="262"/>
    </location>
</feature>
<dbReference type="PANTHER" id="PTHR45628">
    <property type="entry name" value="VOLTAGE-DEPENDENT CALCIUM CHANNEL TYPE A SUBUNIT ALPHA-1"/>
    <property type="match status" value="1"/>
</dbReference>
<dbReference type="EMBL" id="HBEV01008116">
    <property type="protein sequence ID" value="CAD8587903.1"/>
    <property type="molecule type" value="Transcribed_RNA"/>
</dbReference>
<reference evidence="16" key="1">
    <citation type="submission" date="2021-01" db="EMBL/GenBank/DDBJ databases">
        <authorList>
            <person name="Corre E."/>
            <person name="Pelletier E."/>
            <person name="Niang G."/>
            <person name="Scheremetjew M."/>
            <person name="Finn R."/>
            <person name="Kale V."/>
            <person name="Holt S."/>
            <person name="Cochrane G."/>
            <person name="Meng A."/>
            <person name="Brown T."/>
            <person name="Cohen L."/>
        </authorList>
    </citation>
    <scope>NUCLEOTIDE SEQUENCE</scope>
    <source>
        <strain evidence="16">CCMP494</strain>
    </source>
</reference>
<keyword evidence="7" id="KW-0851">Voltage-gated channel</keyword>
<keyword evidence="10 14" id="KW-0472">Membrane</keyword>
<gene>
    <name evidence="16" type="ORF">MSP1404_LOCUS6213</name>
</gene>
<protein>
    <recommendedName>
        <fullName evidence="15">Ion transport domain-containing protein</fullName>
    </recommendedName>
</protein>
<organism evidence="16">
    <name type="scientific">Micromonas pusilla</name>
    <name type="common">Picoplanktonic green alga</name>
    <name type="synonym">Chromulina pusilla</name>
    <dbReference type="NCBI Taxonomy" id="38833"/>
    <lineage>
        <taxon>Eukaryota</taxon>
        <taxon>Viridiplantae</taxon>
        <taxon>Chlorophyta</taxon>
        <taxon>Mamiellophyceae</taxon>
        <taxon>Mamiellales</taxon>
        <taxon>Mamiellaceae</taxon>
        <taxon>Micromonas</taxon>
    </lineage>
</organism>
<evidence type="ECO:0000256" key="3">
    <source>
        <dbReference type="ARBA" id="ARBA00022568"/>
    </source>
</evidence>
<dbReference type="GO" id="GO:0098703">
    <property type="term" value="P:calcium ion import across plasma membrane"/>
    <property type="evidence" value="ECO:0007669"/>
    <property type="project" value="TreeGrafter"/>
</dbReference>
<evidence type="ECO:0000256" key="4">
    <source>
        <dbReference type="ARBA" id="ARBA00022673"/>
    </source>
</evidence>
<keyword evidence="2" id="KW-0813">Transport</keyword>
<keyword evidence="6" id="KW-0106">Calcium</keyword>
<evidence type="ECO:0000256" key="13">
    <source>
        <dbReference type="SAM" id="MobiDB-lite"/>
    </source>
</evidence>
<name>A0A7S0KQ51_MICPS</name>
<evidence type="ECO:0000256" key="8">
    <source>
        <dbReference type="ARBA" id="ARBA00022989"/>
    </source>
</evidence>
<evidence type="ECO:0000256" key="2">
    <source>
        <dbReference type="ARBA" id="ARBA00022448"/>
    </source>
</evidence>
<evidence type="ECO:0000256" key="12">
    <source>
        <dbReference type="ARBA" id="ARBA00023303"/>
    </source>
</evidence>
<evidence type="ECO:0000256" key="10">
    <source>
        <dbReference type="ARBA" id="ARBA00023136"/>
    </source>
</evidence>
<accession>A0A7S0KQ51</accession>
<evidence type="ECO:0000256" key="11">
    <source>
        <dbReference type="ARBA" id="ARBA00023180"/>
    </source>
</evidence>
<keyword evidence="11" id="KW-0325">Glycoprotein</keyword>
<keyword evidence="9" id="KW-0406">Ion transport</keyword>
<dbReference type="GO" id="GO:0008331">
    <property type="term" value="F:high voltage-gated calcium channel activity"/>
    <property type="evidence" value="ECO:0007669"/>
    <property type="project" value="TreeGrafter"/>
</dbReference>
<evidence type="ECO:0000259" key="15">
    <source>
        <dbReference type="Pfam" id="PF00520"/>
    </source>
</evidence>
<dbReference type="Gene3D" id="1.10.287.70">
    <property type="match status" value="1"/>
</dbReference>
<sequence length="281" mass="31392">MWNGIMHDCMVYQKCYEIQVGPYAGTYVDGGDPLLDGLRLGEDGYEDRCTPSYIGTIAYFVLFILICGFVMLNLVIAVILDNFQSYSGNVDLPISEEDFTHFALEWGRIDRTGSYYIAVEKLPKLLKRLSAPLGVKNLPKGMIKRSLILTLFTCNVTVEEGKVHFSSVLKALAARLDGIEPPPDPPIRRKRRGSVGSVISEAEEEELFGPLGEEDKVKHLFAAIHVQSAWRRKEAMRQVQLAKIRARKHKGNKVSEDAERRLLKSTSMTSDRSSASHASSA</sequence>
<evidence type="ECO:0000313" key="16">
    <source>
        <dbReference type="EMBL" id="CAD8587903.1"/>
    </source>
</evidence>
<dbReference type="InterPro" id="IPR050599">
    <property type="entry name" value="VDCC_alpha-1_subunit"/>
</dbReference>
<keyword evidence="3" id="KW-0109">Calcium transport</keyword>
<evidence type="ECO:0000256" key="6">
    <source>
        <dbReference type="ARBA" id="ARBA00022837"/>
    </source>
</evidence>
<evidence type="ECO:0000256" key="7">
    <source>
        <dbReference type="ARBA" id="ARBA00022882"/>
    </source>
</evidence>
<evidence type="ECO:0000256" key="1">
    <source>
        <dbReference type="ARBA" id="ARBA00004141"/>
    </source>
</evidence>
<dbReference type="Pfam" id="PF00520">
    <property type="entry name" value="Ion_trans"/>
    <property type="match status" value="1"/>
</dbReference>
<evidence type="ECO:0000256" key="14">
    <source>
        <dbReference type="SAM" id="Phobius"/>
    </source>
</evidence>
<comment type="subcellular location">
    <subcellularLocation>
        <location evidence="1">Membrane</location>
        <topology evidence="1">Multi-pass membrane protein</topology>
    </subcellularLocation>
</comment>
<feature type="region of interest" description="Disordered" evidence="13">
    <location>
        <begin position="242"/>
        <end position="281"/>
    </location>
</feature>
<dbReference type="GO" id="GO:0005891">
    <property type="term" value="C:voltage-gated calcium channel complex"/>
    <property type="evidence" value="ECO:0007669"/>
    <property type="project" value="TreeGrafter"/>
</dbReference>
<evidence type="ECO:0000256" key="9">
    <source>
        <dbReference type="ARBA" id="ARBA00023065"/>
    </source>
</evidence>
<keyword evidence="8 14" id="KW-1133">Transmembrane helix</keyword>
<feature type="domain" description="Ion transport" evidence="15">
    <location>
        <begin position="40"/>
        <end position="86"/>
    </location>
</feature>
<proteinExistence type="predicted"/>
<feature type="compositionally biased region" description="Low complexity" evidence="13">
    <location>
        <begin position="265"/>
        <end position="281"/>
    </location>
</feature>
<dbReference type="PANTHER" id="PTHR45628:SF7">
    <property type="entry name" value="VOLTAGE-DEPENDENT CALCIUM CHANNEL TYPE A SUBUNIT ALPHA-1"/>
    <property type="match status" value="1"/>
</dbReference>
<evidence type="ECO:0000256" key="5">
    <source>
        <dbReference type="ARBA" id="ARBA00022692"/>
    </source>
</evidence>